<evidence type="ECO:0000259" key="3">
    <source>
        <dbReference type="Pfam" id="PF13845"/>
    </source>
</evidence>
<keyword evidence="2" id="KW-1133">Transmembrane helix</keyword>
<reference evidence="4 5" key="1">
    <citation type="submission" date="2021-03" db="EMBL/GenBank/DDBJ databases">
        <title>Sequencing the genomes of 1000 actinobacteria strains.</title>
        <authorList>
            <person name="Klenk H.-P."/>
        </authorList>
    </citation>
    <scope>NUCLEOTIDE SEQUENCE [LARGE SCALE GENOMIC DNA]</scope>
    <source>
        <strain evidence="4 5">DSM 45510</strain>
    </source>
</reference>
<dbReference type="Proteomes" id="UP000741013">
    <property type="component" value="Unassembled WGS sequence"/>
</dbReference>
<feature type="transmembrane region" description="Helical" evidence="2">
    <location>
        <begin position="17"/>
        <end position="40"/>
    </location>
</feature>
<dbReference type="EMBL" id="JAGGMS010000001">
    <property type="protein sequence ID" value="MBP2179548.1"/>
    <property type="molecule type" value="Genomic_DNA"/>
</dbReference>
<dbReference type="Pfam" id="PF13845">
    <property type="entry name" value="Septum_form"/>
    <property type="match status" value="1"/>
</dbReference>
<keyword evidence="2" id="KW-0812">Transmembrane</keyword>
<protein>
    <recommendedName>
        <fullName evidence="3">Septum formation-related domain-containing protein</fullName>
    </recommendedName>
</protein>
<dbReference type="InterPro" id="IPR026004">
    <property type="entry name" value="Septum_form"/>
</dbReference>
<keyword evidence="2" id="KW-0472">Membrane</keyword>
<evidence type="ECO:0000313" key="5">
    <source>
        <dbReference type="Proteomes" id="UP000741013"/>
    </source>
</evidence>
<accession>A0ABS4PJK4</accession>
<evidence type="ECO:0000256" key="2">
    <source>
        <dbReference type="SAM" id="Phobius"/>
    </source>
</evidence>
<dbReference type="RefSeq" id="WP_209663255.1">
    <property type="nucleotide sequence ID" value="NZ_JAGGMS010000001.1"/>
</dbReference>
<sequence>MSAEVERFRSRNERLRTWLLMAGVSLGAIIALSLSVLFSWGNEDITGGGGGGRSEAEIAAREAFHSPPGSCLNWDLPDAGDARKVDCEQPHLFEVIGVIDVAPQYPPGVPSPDLTQWRQLGQERCAETAETYLKKPLDPLGKLSIGVLHPSDQEWAEGDRQLRCGLQWAAPGGQLQKLTGPAAEEDQSNVWQVGTCLALTGKTVGDPVDCTQPHAYEIIGLLDLADKFEGDEVPSEDDQKTWLDTECSKIAEEYTGGTDLTEKKLILTWDLREAESWEAGSTKVNCKVGAKLEDGSGLAPVTGSLHSDGQAPKTSAPTSEPAPTSVPEDPNSGNEPPADNHEPVPSSGDVPPPVPPDAPLPGA</sequence>
<comment type="caution">
    <text evidence="4">The sequence shown here is derived from an EMBL/GenBank/DDBJ whole genome shotgun (WGS) entry which is preliminary data.</text>
</comment>
<feature type="compositionally biased region" description="Polar residues" evidence="1">
    <location>
        <begin position="304"/>
        <end position="322"/>
    </location>
</feature>
<feature type="compositionally biased region" description="Pro residues" evidence="1">
    <location>
        <begin position="350"/>
        <end position="363"/>
    </location>
</feature>
<evidence type="ECO:0000313" key="4">
    <source>
        <dbReference type="EMBL" id="MBP2179548.1"/>
    </source>
</evidence>
<name>A0ABS4PJK4_9PSEU</name>
<feature type="region of interest" description="Disordered" evidence="1">
    <location>
        <begin position="293"/>
        <end position="363"/>
    </location>
</feature>
<proteinExistence type="predicted"/>
<keyword evidence="5" id="KW-1185">Reference proteome</keyword>
<evidence type="ECO:0000256" key="1">
    <source>
        <dbReference type="SAM" id="MobiDB-lite"/>
    </source>
</evidence>
<organism evidence="4 5">
    <name type="scientific">Amycolatopsis magusensis</name>
    <dbReference type="NCBI Taxonomy" id="882444"/>
    <lineage>
        <taxon>Bacteria</taxon>
        <taxon>Bacillati</taxon>
        <taxon>Actinomycetota</taxon>
        <taxon>Actinomycetes</taxon>
        <taxon>Pseudonocardiales</taxon>
        <taxon>Pseudonocardiaceae</taxon>
        <taxon>Amycolatopsis</taxon>
    </lineage>
</organism>
<gene>
    <name evidence="4" type="ORF">JOM49_001074</name>
</gene>
<feature type="domain" description="Septum formation-related" evidence="3">
    <location>
        <begin position="69"/>
        <end position="286"/>
    </location>
</feature>